<evidence type="ECO:0000259" key="2">
    <source>
        <dbReference type="PROSITE" id="PS51782"/>
    </source>
</evidence>
<evidence type="ECO:0000313" key="4">
    <source>
        <dbReference type="Proteomes" id="UP000069241"/>
    </source>
</evidence>
<dbReference type="InterPro" id="IPR036779">
    <property type="entry name" value="LysM_dom_sf"/>
</dbReference>
<sequence>MAQHTTSFRAPGAFWLLVAAFCLLLAGGCATRQGKGPEVSTPSLMLPDDESASPLTRTELAALKSTGQIDKNVPADAMPDVARQYKYFLRKGRNTMSVFSKRSEQYLAYARKVFRSRGMPDELAYLAIVESGYRVDAKSPAGAAGAWQFMPYTGMKYGLNQDWWMDERLDPYKATEAAADYLQKLYGDFGDWPTAIAAYNAGEGKMSRAKQGTGGRDFFEVKARNHKLDDKAQLREETKQYVPRFLAVAKIMRNLPQLGFDPIHPDKAPGVLRFTARPGTDLMAFSSACRLSWEEFRDYNPHHKRPITSTERASFVYVPARYEREATAFLRSPQANAYADWRPVKVATSADSWDKISRRCNVPVARLKAANPGNDRLRAGEMVLVPRSVNMSATAVAALDSRDARGSGDARQGKKERLKPGGDRRAPARATEVAVGGSHKLQADETLYAVARKYNVSLKDLQDCNQIDNPNKVRAGCVLRIPGKAVAEAAPSSGGSSGRVGKPGRKTTYTVQAKDSLWNIARKHNVSVDDLKRWNNVDEKSLRAGAKLVVNLD</sequence>
<dbReference type="RefSeq" id="WP_062251248.1">
    <property type="nucleotide sequence ID" value="NZ_CP014229.1"/>
</dbReference>
<organism evidence="3 4">
    <name type="scientific">Desulfovibrio fairfieldensis</name>
    <dbReference type="NCBI Taxonomy" id="44742"/>
    <lineage>
        <taxon>Bacteria</taxon>
        <taxon>Pseudomonadati</taxon>
        <taxon>Thermodesulfobacteriota</taxon>
        <taxon>Desulfovibrionia</taxon>
        <taxon>Desulfovibrionales</taxon>
        <taxon>Desulfovibrionaceae</taxon>
        <taxon>Desulfovibrio</taxon>
    </lineage>
</organism>
<dbReference type="InterPro" id="IPR023346">
    <property type="entry name" value="Lysozyme-like_dom_sf"/>
</dbReference>
<dbReference type="CDD" id="cd00118">
    <property type="entry name" value="LysM"/>
    <property type="match status" value="2"/>
</dbReference>
<feature type="region of interest" description="Disordered" evidence="1">
    <location>
        <begin position="400"/>
        <end position="428"/>
    </location>
</feature>
<dbReference type="Proteomes" id="UP000069241">
    <property type="component" value="Chromosome"/>
</dbReference>
<name>A0A0X8JH68_9BACT</name>
<dbReference type="PANTHER" id="PTHR33734:SF22">
    <property type="entry name" value="MEMBRANE-BOUND LYTIC MUREIN TRANSGLYCOSYLASE D"/>
    <property type="match status" value="1"/>
</dbReference>
<dbReference type="SMART" id="SM00257">
    <property type="entry name" value="LysM"/>
    <property type="match status" value="3"/>
</dbReference>
<dbReference type="AlphaFoldDB" id="A0A0X8JH68"/>
<keyword evidence="4" id="KW-1185">Reference proteome</keyword>
<evidence type="ECO:0000256" key="1">
    <source>
        <dbReference type="SAM" id="MobiDB-lite"/>
    </source>
</evidence>
<dbReference type="KEGG" id="dfi:AXF13_00665"/>
<evidence type="ECO:0000313" key="3">
    <source>
        <dbReference type="EMBL" id="AMD88750.1"/>
    </source>
</evidence>
<protein>
    <submittedName>
        <fullName evidence="3">Lytic transglycosylase</fullName>
    </submittedName>
</protein>
<reference evidence="4" key="1">
    <citation type="submission" date="2016-02" db="EMBL/GenBank/DDBJ databases">
        <authorList>
            <person name="Holder M.E."/>
            <person name="Ajami N.J."/>
            <person name="Petrosino J.F."/>
        </authorList>
    </citation>
    <scope>NUCLEOTIDE SEQUENCE [LARGE SCALE GENOMIC DNA]</scope>
    <source>
        <strain evidence="4">CCUG 45958</strain>
    </source>
</reference>
<dbReference type="InterPro" id="IPR018392">
    <property type="entry name" value="LysM"/>
</dbReference>
<dbReference type="Pfam" id="PF01464">
    <property type="entry name" value="SLT"/>
    <property type="match status" value="1"/>
</dbReference>
<accession>A0A0X8JH68</accession>
<dbReference type="Gene3D" id="3.10.350.10">
    <property type="entry name" value="LysM domain"/>
    <property type="match status" value="2"/>
</dbReference>
<proteinExistence type="predicted"/>
<dbReference type="Pfam" id="PF01476">
    <property type="entry name" value="LysM"/>
    <property type="match status" value="3"/>
</dbReference>
<dbReference type="SUPFAM" id="SSF54106">
    <property type="entry name" value="LysM domain"/>
    <property type="match status" value="2"/>
</dbReference>
<gene>
    <name evidence="3" type="ORF">AXF13_00665</name>
</gene>
<dbReference type="InterPro" id="IPR008258">
    <property type="entry name" value="Transglycosylase_SLT_dom_1"/>
</dbReference>
<feature type="compositionally biased region" description="Basic and acidic residues" evidence="1">
    <location>
        <begin position="400"/>
        <end position="426"/>
    </location>
</feature>
<dbReference type="PROSITE" id="PS51782">
    <property type="entry name" value="LYSM"/>
    <property type="match status" value="2"/>
</dbReference>
<feature type="domain" description="LysM" evidence="2">
    <location>
        <begin position="437"/>
        <end position="481"/>
    </location>
</feature>
<dbReference type="PANTHER" id="PTHR33734">
    <property type="entry name" value="LYSM DOMAIN-CONTAINING GPI-ANCHORED PROTEIN 2"/>
    <property type="match status" value="1"/>
</dbReference>
<dbReference type="Gene3D" id="1.10.530.10">
    <property type="match status" value="1"/>
</dbReference>
<feature type="domain" description="LysM" evidence="2">
    <location>
        <begin position="507"/>
        <end position="550"/>
    </location>
</feature>
<dbReference type="SUPFAM" id="SSF53955">
    <property type="entry name" value="Lysozyme-like"/>
    <property type="match status" value="1"/>
</dbReference>
<dbReference type="CDD" id="cd16894">
    <property type="entry name" value="MltD-like"/>
    <property type="match status" value="1"/>
</dbReference>
<dbReference type="STRING" id="44742.AXF13_00665"/>
<dbReference type="EMBL" id="CP014229">
    <property type="protein sequence ID" value="AMD88750.1"/>
    <property type="molecule type" value="Genomic_DNA"/>
</dbReference>